<evidence type="ECO:0000256" key="9">
    <source>
        <dbReference type="ARBA" id="ARBA00042204"/>
    </source>
</evidence>
<dbReference type="GO" id="GO:0045597">
    <property type="term" value="P:positive regulation of cell differentiation"/>
    <property type="evidence" value="ECO:0007669"/>
    <property type="project" value="TreeGrafter"/>
</dbReference>
<dbReference type="FunFam" id="2.10.70.10:FF:000015">
    <property type="entry name" value="CYR61 isoform 1"/>
    <property type="match status" value="1"/>
</dbReference>
<feature type="domain" description="IGFBP N-terminal" evidence="15">
    <location>
        <begin position="53"/>
        <end position="130"/>
    </location>
</feature>
<dbReference type="Ensembl" id="ENSCABT00000022898.1">
    <property type="protein sequence ID" value="ENSCABP00000020898.1"/>
    <property type="gene ID" value="ENSCABG00000015372.1"/>
</dbReference>
<evidence type="ECO:0000313" key="16">
    <source>
        <dbReference type="Ensembl" id="ENSCABP00000020898.1"/>
    </source>
</evidence>
<dbReference type="PROSITE" id="PS50092">
    <property type="entry name" value="TSP1"/>
    <property type="match status" value="1"/>
</dbReference>
<evidence type="ECO:0000256" key="8">
    <source>
        <dbReference type="ARBA" id="ARBA00039941"/>
    </source>
</evidence>
<dbReference type="PROSITE" id="PS01185">
    <property type="entry name" value="CTCK_1"/>
    <property type="match status" value="1"/>
</dbReference>
<dbReference type="InterPro" id="IPR001007">
    <property type="entry name" value="VWF_dom"/>
</dbReference>
<dbReference type="GO" id="GO:0010556">
    <property type="term" value="P:regulation of macromolecule biosynthetic process"/>
    <property type="evidence" value="ECO:0007669"/>
    <property type="project" value="UniProtKB-ARBA"/>
</dbReference>
<dbReference type="GO" id="GO:2000026">
    <property type="term" value="P:regulation of multicellular organismal development"/>
    <property type="evidence" value="ECO:0007669"/>
    <property type="project" value="UniProtKB-ARBA"/>
</dbReference>
<accession>A0A8C0IUT2</accession>
<dbReference type="SMART" id="SM00121">
    <property type="entry name" value="IB"/>
    <property type="match status" value="1"/>
</dbReference>
<dbReference type="SMART" id="SM00041">
    <property type="entry name" value="CT"/>
    <property type="match status" value="1"/>
</dbReference>
<dbReference type="GO" id="GO:0031012">
    <property type="term" value="C:extracellular matrix"/>
    <property type="evidence" value="ECO:0007669"/>
    <property type="project" value="TreeGrafter"/>
</dbReference>
<dbReference type="PANTHER" id="PTHR11348">
    <property type="entry name" value="CONNECTIVE TISSUE GROWTH FACTOR-RELATED"/>
    <property type="match status" value="1"/>
</dbReference>
<keyword evidence="6" id="KW-1015">Disulfide bond</keyword>
<dbReference type="PANTHER" id="PTHR11348:SF18">
    <property type="entry name" value="CCN FAMILY MEMBER 1"/>
    <property type="match status" value="1"/>
</dbReference>
<evidence type="ECO:0000256" key="12">
    <source>
        <dbReference type="SAM" id="SignalP"/>
    </source>
</evidence>
<reference evidence="16" key="1">
    <citation type="submission" date="2025-08" db="UniProtKB">
        <authorList>
            <consortium name="Ensembl"/>
        </authorList>
    </citation>
    <scope>IDENTIFICATION</scope>
</reference>
<dbReference type="InterPro" id="IPR009030">
    <property type="entry name" value="Growth_fac_rcpt_cys_sf"/>
</dbReference>
<dbReference type="AlphaFoldDB" id="A0A8C0IUT2"/>
<sequence>MRPSRRAQPRLARATTGALFIFLSPFSVAPAAARSPGVCFRALQGWLRPALLLALVCVVCRCPLQCVCPPSLPHCAPGVSMVPDGCGCCKVCARQLNDDCSKHWPCDPHRGLECNFGADPLASKGICRAKQEGRTCEYNGQIYQNGENFQPSCKHQCSCIDGAVGCLPLCPLELPLASLSCPDPQLLKVPGQCCKKFVCGKGTKRFGEASFEGGETKSNELIYVAEIEYLKSIYSPVFTTRDQSTRLALSNPEVRKCLTQTTDWSPCSKTCGLGASTRVTNNNPQCKLAKETQLCQIRPCGQPDFTKLKKGRKCLRTHKAQEPVHYTYAGCKSLRKYQPSYCGSCLDGRCCVPLHTRTLAVPFRCPDGDSFSRSVMVIHSCQCGPAHCQPVNEAAMLPQHQLDGDTHKFLE</sequence>
<dbReference type="SUPFAM" id="SSF82895">
    <property type="entry name" value="TSP-1 type 1 repeat"/>
    <property type="match status" value="1"/>
</dbReference>
<dbReference type="Pfam" id="PF00007">
    <property type="entry name" value="Cys_knot"/>
    <property type="match status" value="1"/>
</dbReference>
<dbReference type="PROSITE" id="PS01225">
    <property type="entry name" value="CTCK_2"/>
    <property type="match status" value="1"/>
</dbReference>
<dbReference type="GO" id="GO:0008201">
    <property type="term" value="F:heparin binding"/>
    <property type="evidence" value="ECO:0007669"/>
    <property type="project" value="TreeGrafter"/>
</dbReference>
<feature type="domain" description="VWFC" evidence="14">
    <location>
        <begin position="134"/>
        <end position="200"/>
    </location>
</feature>
<dbReference type="InterPro" id="IPR017891">
    <property type="entry name" value="Insulin_GF-bd_Cys-rich_CS"/>
</dbReference>
<dbReference type="GeneTree" id="ENSGT00940000155151"/>
<comment type="similarity">
    <text evidence="2">Belongs to the CCN family.</text>
</comment>
<name>A0A8C0IUT2_CHEAB</name>
<dbReference type="GO" id="GO:0007155">
    <property type="term" value="P:cell adhesion"/>
    <property type="evidence" value="ECO:0007669"/>
    <property type="project" value="TreeGrafter"/>
</dbReference>
<evidence type="ECO:0000256" key="4">
    <source>
        <dbReference type="ARBA" id="ARBA00022553"/>
    </source>
</evidence>
<comment type="subcellular location">
    <subcellularLocation>
        <location evidence="1">Secreted</location>
    </subcellularLocation>
</comment>
<dbReference type="SMART" id="SM00209">
    <property type="entry name" value="TSP1"/>
    <property type="match status" value="1"/>
</dbReference>
<evidence type="ECO:0000256" key="1">
    <source>
        <dbReference type="ARBA" id="ARBA00004613"/>
    </source>
</evidence>
<keyword evidence="7" id="KW-0340">Growth factor binding</keyword>
<dbReference type="GO" id="GO:0009891">
    <property type="term" value="P:positive regulation of biosynthetic process"/>
    <property type="evidence" value="ECO:0007669"/>
    <property type="project" value="UniProtKB-ARBA"/>
</dbReference>
<reference evidence="16" key="2">
    <citation type="submission" date="2025-09" db="UniProtKB">
        <authorList>
            <consortium name="Ensembl"/>
        </authorList>
    </citation>
    <scope>IDENTIFICATION</scope>
</reference>
<keyword evidence="5 12" id="KW-0732">Signal</keyword>
<dbReference type="GO" id="GO:0019838">
    <property type="term" value="F:growth factor binding"/>
    <property type="evidence" value="ECO:0007669"/>
    <property type="project" value="UniProtKB-KW"/>
</dbReference>
<dbReference type="GO" id="GO:0007165">
    <property type="term" value="P:signal transduction"/>
    <property type="evidence" value="ECO:0007669"/>
    <property type="project" value="InterPro"/>
</dbReference>
<evidence type="ECO:0000256" key="11">
    <source>
        <dbReference type="PROSITE-ProRule" id="PRU00039"/>
    </source>
</evidence>
<dbReference type="PIRSF" id="PIRSF036495">
    <property type="entry name" value="IGFBP_rP_CNN"/>
    <property type="match status" value="1"/>
</dbReference>
<feature type="chain" id="PRO_5034597535" description="CCN family member 1" evidence="12">
    <location>
        <begin position="34"/>
        <end position="411"/>
    </location>
</feature>
<proteinExistence type="inferred from homology"/>
<dbReference type="SMART" id="SM00214">
    <property type="entry name" value="VWC"/>
    <property type="match status" value="1"/>
</dbReference>
<comment type="caution">
    <text evidence="11">Lacks conserved residue(s) required for the propagation of feature annotation.</text>
</comment>
<dbReference type="Proteomes" id="UP000694404">
    <property type="component" value="Unplaced"/>
</dbReference>
<evidence type="ECO:0000256" key="3">
    <source>
        <dbReference type="ARBA" id="ARBA00022525"/>
    </source>
</evidence>
<dbReference type="Gene3D" id="2.10.70.10">
    <property type="entry name" value="Complement Module, domain 1"/>
    <property type="match status" value="1"/>
</dbReference>
<evidence type="ECO:0000256" key="6">
    <source>
        <dbReference type="ARBA" id="ARBA00023157"/>
    </source>
</evidence>
<evidence type="ECO:0000313" key="17">
    <source>
        <dbReference type="Proteomes" id="UP000694404"/>
    </source>
</evidence>
<dbReference type="PROSITE" id="PS51323">
    <property type="entry name" value="IGFBP_N_2"/>
    <property type="match status" value="1"/>
</dbReference>
<dbReference type="InterPro" id="IPR006207">
    <property type="entry name" value="Cys_knot_C"/>
</dbReference>
<evidence type="ECO:0000256" key="10">
    <source>
        <dbReference type="ARBA" id="ARBA00042351"/>
    </source>
</evidence>
<dbReference type="FunFam" id="2.20.100.10:FF:000038">
    <property type="entry name" value="CYR61 isoform 1"/>
    <property type="match status" value="1"/>
</dbReference>
<dbReference type="InterPro" id="IPR043973">
    <property type="entry name" value="TSP1_CCN"/>
</dbReference>
<keyword evidence="3" id="KW-0964">Secreted</keyword>
<dbReference type="InterPro" id="IPR050941">
    <property type="entry name" value="CCN"/>
</dbReference>
<dbReference type="Gene3D" id="2.20.100.10">
    <property type="entry name" value="Thrombospondin type-1 (TSP1) repeat"/>
    <property type="match status" value="1"/>
</dbReference>
<keyword evidence="17" id="KW-1185">Reference proteome</keyword>
<evidence type="ECO:0000256" key="2">
    <source>
        <dbReference type="ARBA" id="ARBA00008125"/>
    </source>
</evidence>
<dbReference type="InterPro" id="IPR000884">
    <property type="entry name" value="TSP1_rpt"/>
</dbReference>
<dbReference type="InterPro" id="IPR012395">
    <property type="entry name" value="IGFBP_CNN"/>
</dbReference>
<dbReference type="InterPro" id="IPR036383">
    <property type="entry name" value="TSP1_rpt_sf"/>
</dbReference>
<dbReference type="SUPFAM" id="SSF57184">
    <property type="entry name" value="Growth factor receptor domain"/>
    <property type="match status" value="1"/>
</dbReference>
<evidence type="ECO:0000259" key="14">
    <source>
        <dbReference type="PROSITE" id="PS50184"/>
    </source>
</evidence>
<dbReference type="PROSITE" id="PS50184">
    <property type="entry name" value="VWFC_2"/>
    <property type="match status" value="1"/>
</dbReference>
<dbReference type="InterPro" id="IPR000867">
    <property type="entry name" value="IGFBP-like"/>
</dbReference>
<dbReference type="GO" id="GO:0051240">
    <property type="term" value="P:positive regulation of multicellular organismal process"/>
    <property type="evidence" value="ECO:0007669"/>
    <property type="project" value="UniProtKB-ARBA"/>
</dbReference>
<evidence type="ECO:0000256" key="7">
    <source>
        <dbReference type="ARBA" id="ARBA00023183"/>
    </source>
</evidence>
<dbReference type="GO" id="GO:0005615">
    <property type="term" value="C:extracellular space"/>
    <property type="evidence" value="ECO:0007669"/>
    <property type="project" value="TreeGrafter"/>
</dbReference>
<dbReference type="PROSITE" id="PS00222">
    <property type="entry name" value="IGFBP_N_1"/>
    <property type="match status" value="1"/>
</dbReference>
<dbReference type="Pfam" id="PF19035">
    <property type="entry name" value="TSP1_CCN"/>
    <property type="match status" value="1"/>
</dbReference>
<feature type="domain" description="CTCK" evidence="13">
    <location>
        <begin position="314"/>
        <end position="389"/>
    </location>
</feature>
<dbReference type="SUPFAM" id="SSF57603">
    <property type="entry name" value="FnI-like domain"/>
    <property type="match status" value="1"/>
</dbReference>
<dbReference type="GO" id="GO:0030335">
    <property type="term" value="P:positive regulation of cell migration"/>
    <property type="evidence" value="ECO:0007669"/>
    <property type="project" value="TreeGrafter"/>
</dbReference>
<feature type="signal peptide" evidence="12">
    <location>
        <begin position="1"/>
        <end position="33"/>
    </location>
</feature>
<organism evidence="16 17">
    <name type="scientific">Chelonoidis abingdonii</name>
    <name type="common">Abingdon island giant tortoise</name>
    <name type="synonym">Testudo abingdonii</name>
    <dbReference type="NCBI Taxonomy" id="106734"/>
    <lineage>
        <taxon>Eukaryota</taxon>
        <taxon>Metazoa</taxon>
        <taxon>Chordata</taxon>
        <taxon>Craniata</taxon>
        <taxon>Vertebrata</taxon>
        <taxon>Euteleostomi</taxon>
        <taxon>Archelosauria</taxon>
        <taxon>Testudinata</taxon>
        <taxon>Testudines</taxon>
        <taxon>Cryptodira</taxon>
        <taxon>Durocryptodira</taxon>
        <taxon>Testudinoidea</taxon>
        <taxon>Testudinidae</taxon>
        <taxon>Chelonoidis</taxon>
    </lineage>
</organism>
<evidence type="ECO:0000256" key="5">
    <source>
        <dbReference type="ARBA" id="ARBA00022729"/>
    </source>
</evidence>
<evidence type="ECO:0000259" key="15">
    <source>
        <dbReference type="PROSITE" id="PS51323"/>
    </source>
</evidence>
<dbReference type="Pfam" id="PF00219">
    <property type="entry name" value="IGFBP"/>
    <property type="match status" value="1"/>
</dbReference>
<evidence type="ECO:0000259" key="13">
    <source>
        <dbReference type="PROSITE" id="PS01225"/>
    </source>
</evidence>
<dbReference type="GO" id="GO:0005178">
    <property type="term" value="F:integrin binding"/>
    <property type="evidence" value="ECO:0007669"/>
    <property type="project" value="TreeGrafter"/>
</dbReference>
<dbReference type="Pfam" id="PF00093">
    <property type="entry name" value="VWC"/>
    <property type="match status" value="1"/>
</dbReference>
<dbReference type="InterPro" id="IPR006208">
    <property type="entry name" value="Glyco_hormone_CN"/>
</dbReference>
<protein>
    <recommendedName>
        <fullName evidence="8">CCN family member 1</fullName>
    </recommendedName>
    <alternativeName>
        <fullName evidence="10">Cellular communication network factor 1</fullName>
    </alternativeName>
    <alternativeName>
        <fullName evidence="9">Protein CYR61</fullName>
    </alternativeName>
</protein>
<keyword evidence="4" id="KW-0597">Phosphoprotein</keyword>